<evidence type="ECO:0000313" key="1">
    <source>
        <dbReference type="EMBL" id="SJK98452.1"/>
    </source>
</evidence>
<gene>
    <name evidence="1" type="ORF">ARMOST_01720</name>
</gene>
<reference evidence="2" key="1">
    <citation type="journal article" date="2017" name="Nat. Ecol. Evol.">
        <title>Genome expansion and lineage-specific genetic innovations in the forest pathogenic fungi Armillaria.</title>
        <authorList>
            <person name="Sipos G."/>
            <person name="Prasanna A.N."/>
            <person name="Walter M.C."/>
            <person name="O'Connor E."/>
            <person name="Balint B."/>
            <person name="Krizsan K."/>
            <person name="Kiss B."/>
            <person name="Hess J."/>
            <person name="Varga T."/>
            <person name="Slot J."/>
            <person name="Riley R."/>
            <person name="Boka B."/>
            <person name="Rigling D."/>
            <person name="Barry K."/>
            <person name="Lee J."/>
            <person name="Mihaltcheva S."/>
            <person name="LaButti K."/>
            <person name="Lipzen A."/>
            <person name="Waldron R."/>
            <person name="Moloney N.M."/>
            <person name="Sperisen C."/>
            <person name="Kredics L."/>
            <person name="Vagvoelgyi C."/>
            <person name="Patrignani A."/>
            <person name="Fitzpatrick D."/>
            <person name="Nagy I."/>
            <person name="Doyle S."/>
            <person name="Anderson J.B."/>
            <person name="Grigoriev I.V."/>
            <person name="Gueldener U."/>
            <person name="Muensterkoetter M."/>
            <person name="Nagy L.G."/>
        </authorList>
    </citation>
    <scope>NUCLEOTIDE SEQUENCE [LARGE SCALE GENOMIC DNA]</scope>
    <source>
        <strain evidence="2">C18/9</strain>
    </source>
</reference>
<dbReference type="AlphaFoldDB" id="A0A284QPP5"/>
<dbReference type="EMBL" id="FUEG01000001">
    <property type="protein sequence ID" value="SJK98452.1"/>
    <property type="molecule type" value="Genomic_DNA"/>
</dbReference>
<proteinExistence type="predicted"/>
<keyword evidence="2" id="KW-1185">Reference proteome</keyword>
<dbReference type="Proteomes" id="UP000219338">
    <property type="component" value="Unassembled WGS sequence"/>
</dbReference>
<name>A0A284QPP5_ARMOS</name>
<protein>
    <submittedName>
        <fullName evidence="1">Uncharacterized protein</fullName>
    </submittedName>
</protein>
<sequence>MQNSTQERNSECRTYWYPGALRFKKKISKPVTANNLSFHHNSVSRPPLLSHPDIPSEDSMICIRPGNGNATPQVQNWRIEVGTKKTDIPEGHQDYLYIDVTDATAASTCVVISPSAPIACNETLSYNH</sequence>
<organism evidence="1 2">
    <name type="scientific">Armillaria ostoyae</name>
    <name type="common">Armillaria root rot fungus</name>
    <dbReference type="NCBI Taxonomy" id="47428"/>
    <lineage>
        <taxon>Eukaryota</taxon>
        <taxon>Fungi</taxon>
        <taxon>Dikarya</taxon>
        <taxon>Basidiomycota</taxon>
        <taxon>Agaricomycotina</taxon>
        <taxon>Agaricomycetes</taxon>
        <taxon>Agaricomycetidae</taxon>
        <taxon>Agaricales</taxon>
        <taxon>Marasmiineae</taxon>
        <taxon>Physalacriaceae</taxon>
        <taxon>Armillaria</taxon>
    </lineage>
</organism>
<evidence type="ECO:0000313" key="2">
    <source>
        <dbReference type="Proteomes" id="UP000219338"/>
    </source>
</evidence>
<accession>A0A284QPP5</accession>
<dbReference type="OrthoDB" id="10378269at2759"/>